<reference evidence="4 5" key="1">
    <citation type="submission" date="2016-10" db="EMBL/GenBank/DDBJ databases">
        <authorList>
            <person name="de Groot N.N."/>
        </authorList>
    </citation>
    <scope>NUCLEOTIDE SEQUENCE [LARGE SCALE GENOMIC DNA]</scope>
    <source>
        <strain evidence="4 5">DSM 17862</strain>
    </source>
</reference>
<dbReference type="GO" id="GO:0046872">
    <property type="term" value="F:metal ion binding"/>
    <property type="evidence" value="ECO:0007669"/>
    <property type="project" value="UniProtKB-KW"/>
</dbReference>
<dbReference type="AlphaFoldDB" id="A0A1I0IBD6"/>
<dbReference type="PANTHER" id="PTHR45953">
    <property type="entry name" value="IDURONATE 2-SULFATASE"/>
    <property type="match status" value="1"/>
</dbReference>
<evidence type="ECO:0000256" key="2">
    <source>
        <dbReference type="ARBA" id="ARBA00022801"/>
    </source>
</evidence>
<keyword evidence="5" id="KW-1185">Reference proteome</keyword>
<sequence length="477" mass="52503">MARSKNLLVIMSDEHQSRALSCAGHPLVKTPNMDRLAARGVRFTNAYTPSPICVPARAAFAAGRYVHDIRLWDNAMPYTGDPRGWGHALQDKGVRVESIGKLHYRDAEDPAGFDVEHIPMQVVGGHGMVWGSIRREDQRVQKDGRMLGPYIGPGESNYTRYDTAVVSHATQWFADAARTPDDPWCLYVGLVAPHFPLIVPQEYLDMYPLESLPPFKLHTLDGFENHPWVAKQGFALQGDEGFADDQERKLAAACYFALCSFLDDNIGKLIAALEANGQLDETTIIYTSDHGDNVGARGLWGKSNMYEESVAVPLIVAQPGGSASECATPVSLLDLSETIIDHFGASLAGDRPGRSLYDLAEEPYDEQRAVFSEYHAVGAVSAAYMLRRGDWKLIHYHDFRPELFNLAEDPEEVTNRAEDPACAQVLAQLQQELRKICDPKAMNDLAFADQDAMIEGYGGREVAMNMGAPAATPPPAV</sequence>
<dbReference type="OrthoDB" id="9795675at2"/>
<dbReference type="GO" id="GO:0008484">
    <property type="term" value="F:sulfuric ester hydrolase activity"/>
    <property type="evidence" value="ECO:0007669"/>
    <property type="project" value="TreeGrafter"/>
</dbReference>
<dbReference type="SUPFAM" id="SSF53649">
    <property type="entry name" value="Alkaline phosphatase-like"/>
    <property type="match status" value="1"/>
</dbReference>
<proteinExistence type="predicted"/>
<dbReference type="EMBL" id="FOHO01000015">
    <property type="protein sequence ID" value="SET94087.1"/>
    <property type="molecule type" value="Genomic_DNA"/>
</dbReference>
<feature type="domain" description="Sulfatase N-terminal" evidence="3">
    <location>
        <begin position="5"/>
        <end position="345"/>
    </location>
</feature>
<dbReference type="RefSeq" id="WP_090737109.1">
    <property type="nucleotide sequence ID" value="NZ_FOHO01000015.1"/>
</dbReference>
<dbReference type="GO" id="GO:0005737">
    <property type="term" value="C:cytoplasm"/>
    <property type="evidence" value="ECO:0007669"/>
    <property type="project" value="TreeGrafter"/>
</dbReference>
<organism evidence="4 5">
    <name type="scientific">Paracoccus homiensis</name>
    <dbReference type="NCBI Taxonomy" id="364199"/>
    <lineage>
        <taxon>Bacteria</taxon>
        <taxon>Pseudomonadati</taxon>
        <taxon>Pseudomonadota</taxon>
        <taxon>Alphaproteobacteria</taxon>
        <taxon>Rhodobacterales</taxon>
        <taxon>Paracoccaceae</taxon>
        <taxon>Paracoccus</taxon>
    </lineage>
</organism>
<dbReference type="InterPro" id="IPR000917">
    <property type="entry name" value="Sulfatase_N"/>
</dbReference>
<dbReference type="PANTHER" id="PTHR45953:SF1">
    <property type="entry name" value="IDURONATE 2-SULFATASE"/>
    <property type="match status" value="1"/>
</dbReference>
<evidence type="ECO:0000313" key="4">
    <source>
        <dbReference type="EMBL" id="SET94087.1"/>
    </source>
</evidence>
<evidence type="ECO:0000259" key="3">
    <source>
        <dbReference type="Pfam" id="PF00884"/>
    </source>
</evidence>
<protein>
    <submittedName>
        <fullName evidence="4">Choline-sulfatase</fullName>
    </submittedName>
</protein>
<name>A0A1I0IBD6_9RHOB</name>
<keyword evidence="1" id="KW-0479">Metal-binding</keyword>
<dbReference type="CDD" id="cd16037">
    <property type="entry name" value="sulfatase_like"/>
    <property type="match status" value="1"/>
</dbReference>
<gene>
    <name evidence="4" type="ORF">SAMN04489858_11556</name>
</gene>
<dbReference type="Pfam" id="PF00884">
    <property type="entry name" value="Sulfatase"/>
    <property type="match status" value="1"/>
</dbReference>
<evidence type="ECO:0000256" key="1">
    <source>
        <dbReference type="ARBA" id="ARBA00022723"/>
    </source>
</evidence>
<accession>A0A1I0IBD6</accession>
<dbReference type="Proteomes" id="UP000199180">
    <property type="component" value="Unassembled WGS sequence"/>
</dbReference>
<dbReference type="STRING" id="364199.SAMN04489858_11556"/>
<keyword evidence="2" id="KW-0378">Hydrolase</keyword>
<dbReference type="InterPro" id="IPR017850">
    <property type="entry name" value="Alkaline_phosphatase_core_sf"/>
</dbReference>
<dbReference type="Gene3D" id="3.40.720.10">
    <property type="entry name" value="Alkaline Phosphatase, subunit A"/>
    <property type="match status" value="1"/>
</dbReference>
<evidence type="ECO:0000313" key="5">
    <source>
        <dbReference type="Proteomes" id="UP000199180"/>
    </source>
</evidence>